<comment type="similarity">
    <text evidence="1">Belongs to the sigma-70 factor family. ECF subfamily.</text>
</comment>
<dbReference type="InterPro" id="IPR013324">
    <property type="entry name" value="RNA_pol_sigma_r3/r4-like"/>
</dbReference>
<keyword evidence="2" id="KW-0805">Transcription regulation</keyword>
<feature type="domain" description="RNA polymerase sigma-70 region 2" evidence="7">
    <location>
        <begin position="30"/>
        <end position="98"/>
    </location>
</feature>
<accession>A0A2A4B449</accession>
<protein>
    <submittedName>
        <fullName evidence="9">RNA polymerase subunit sigma</fullName>
    </submittedName>
</protein>
<reference evidence="9 10" key="1">
    <citation type="submission" date="2017-09" db="EMBL/GenBank/DDBJ databases">
        <title>Sphingomonas spermidinifaciens 9NM-10, whole genome shotgun sequence.</title>
        <authorList>
            <person name="Feng G."/>
            <person name="Zhu H."/>
        </authorList>
    </citation>
    <scope>NUCLEOTIDE SEQUENCE [LARGE SCALE GENOMIC DNA]</scope>
    <source>
        <strain evidence="9 10">9NM-10</strain>
    </source>
</reference>
<keyword evidence="4" id="KW-0238">DNA-binding</keyword>
<dbReference type="OrthoDB" id="9784272at2"/>
<feature type="domain" description="RNA polymerase sigma-70 region 4" evidence="8">
    <location>
        <begin position="126"/>
        <end position="174"/>
    </location>
</feature>
<evidence type="ECO:0000313" key="9">
    <source>
        <dbReference type="EMBL" id="PCD02732.1"/>
    </source>
</evidence>
<keyword evidence="5" id="KW-0804">Transcription</keyword>
<keyword evidence="10" id="KW-1185">Reference proteome</keyword>
<dbReference type="GO" id="GO:0006352">
    <property type="term" value="P:DNA-templated transcription initiation"/>
    <property type="evidence" value="ECO:0007669"/>
    <property type="project" value="InterPro"/>
</dbReference>
<dbReference type="Pfam" id="PF04542">
    <property type="entry name" value="Sigma70_r2"/>
    <property type="match status" value="1"/>
</dbReference>
<dbReference type="SUPFAM" id="SSF88659">
    <property type="entry name" value="Sigma3 and sigma4 domains of RNA polymerase sigma factors"/>
    <property type="match status" value="1"/>
</dbReference>
<sequence length="180" mass="20406">METADLARARLNSDIALAATGDRAAFARIYQSTSHKLFGIVVRMLHDREAAEEVLQEVYLKIWDRAGSFEPGRASPITWMATIARNSAIDSLRRRDRRRDEPEAVEGAPDAADATDPDVRIGLVRCMDLLDEHQRQFIRSAFFEGYSYSELAHHAAVPLGTMKSWIRRGLERLRYCLDGE</sequence>
<evidence type="ECO:0000313" key="10">
    <source>
        <dbReference type="Proteomes" id="UP000218366"/>
    </source>
</evidence>
<dbReference type="InterPro" id="IPR013325">
    <property type="entry name" value="RNA_pol_sigma_r2"/>
</dbReference>
<dbReference type="EMBL" id="NWMW01000002">
    <property type="protein sequence ID" value="PCD02732.1"/>
    <property type="molecule type" value="Genomic_DNA"/>
</dbReference>
<keyword evidence="3" id="KW-0731">Sigma factor</keyword>
<feature type="region of interest" description="Disordered" evidence="6">
    <location>
        <begin position="94"/>
        <end position="113"/>
    </location>
</feature>
<dbReference type="AlphaFoldDB" id="A0A2A4B449"/>
<dbReference type="InterPro" id="IPR007627">
    <property type="entry name" value="RNA_pol_sigma70_r2"/>
</dbReference>
<dbReference type="GO" id="GO:0003677">
    <property type="term" value="F:DNA binding"/>
    <property type="evidence" value="ECO:0007669"/>
    <property type="project" value="UniProtKB-KW"/>
</dbReference>
<proteinExistence type="inferred from homology"/>
<dbReference type="InterPro" id="IPR014284">
    <property type="entry name" value="RNA_pol_sigma-70_dom"/>
</dbReference>
<dbReference type="InterPro" id="IPR036388">
    <property type="entry name" value="WH-like_DNA-bd_sf"/>
</dbReference>
<dbReference type="NCBIfam" id="TIGR02937">
    <property type="entry name" value="sigma70-ECF"/>
    <property type="match status" value="1"/>
</dbReference>
<evidence type="ECO:0000259" key="8">
    <source>
        <dbReference type="Pfam" id="PF04545"/>
    </source>
</evidence>
<evidence type="ECO:0000256" key="6">
    <source>
        <dbReference type="SAM" id="MobiDB-lite"/>
    </source>
</evidence>
<dbReference type="CDD" id="cd06171">
    <property type="entry name" value="Sigma70_r4"/>
    <property type="match status" value="1"/>
</dbReference>
<dbReference type="Proteomes" id="UP000218366">
    <property type="component" value="Unassembled WGS sequence"/>
</dbReference>
<dbReference type="PANTHER" id="PTHR43133:SF62">
    <property type="entry name" value="RNA POLYMERASE SIGMA FACTOR SIGZ"/>
    <property type="match status" value="1"/>
</dbReference>
<evidence type="ECO:0000256" key="4">
    <source>
        <dbReference type="ARBA" id="ARBA00023125"/>
    </source>
</evidence>
<dbReference type="InterPro" id="IPR039425">
    <property type="entry name" value="RNA_pol_sigma-70-like"/>
</dbReference>
<dbReference type="PANTHER" id="PTHR43133">
    <property type="entry name" value="RNA POLYMERASE ECF-TYPE SIGMA FACTO"/>
    <property type="match status" value="1"/>
</dbReference>
<comment type="caution">
    <text evidence="9">The sequence shown here is derived from an EMBL/GenBank/DDBJ whole genome shotgun (WGS) entry which is preliminary data.</text>
</comment>
<evidence type="ECO:0000256" key="2">
    <source>
        <dbReference type="ARBA" id="ARBA00023015"/>
    </source>
</evidence>
<dbReference type="SUPFAM" id="SSF88946">
    <property type="entry name" value="Sigma2 domain of RNA polymerase sigma factors"/>
    <property type="match status" value="1"/>
</dbReference>
<dbReference type="Pfam" id="PF04545">
    <property type="entry name" value="Sigma70_r4"/>
    <property type="match status" value="1"/>
</dbReference>
<dbReference type="InterPro" id="IPR007630">
    <property type="entry name" value="RNA_pol_sigma70_r4"/>
</dbReference>
<gene>
    <name evidence="9" type="ORF">COC42_15250</name>
</gene>
<dbReference type="RefSeq" id="WP_096344108.1">
    <property type="nucleotide sequence ID" value="NZ_NWMW01000002.1"/>
</dbReference>
<dbReference type="Gene3D" id="1.10.1740.10">
    <property type="match status" value="1"/>
</dbReference>
<evidence type="ECO:0000256" key="5">
    <source>
        <dbReference type="ARBA" id="ARBA00023163"/>
    </source>
</evidence>
<evidence type="ECO:0000259" key="7">
    <source>
        <dbReference type="Pfam" id="PF04542"/>
    </source>
</evidence>
<organism evidence="9 10">
    <name type="scientific">Sphingomonas spermidinifaciens</name>
    <dbReference type="NCBI Taxonomy" id="1141889"/>
    <lineage>
        <taxon>Bacteria</taxon>
        <taxon>Pseudomonadati</taxon>
        <taxon>Pseudomonadota</taxon>
        <taxon>Alphaproteobacteria</taxon>
        <taxon>Sphingomonadales</taxon>
        <taxon>Sphingomonadaceae</taxon>
        <taxon>Sphingomonas</taxon>
    </lineage>
</organism>
<evidence type="ECO:0000256" key="3">
    <source>
        <dbReference type="ARBA" id="ARBA00023082"/>
    </source>
</evidence>
<evidence type="ECO:0000256" key="1">
    <source>
        <dbReference type="ARBA" id="ARBA00010641"/>
    </source>
</evidence>
<dbReference type="GO" id="GO:0016987">
    <property type="term" value="F:sigma factor activity"/>
    <property type="evidence" value="ECO:0007669"/>
    <property type="project" value="UniProtKB-KW"/>
</dbReference>
<dbReference type="Gene3D" id="1.10.10.10">
    <property type="entry name" value="Winged helix-like DNA-binding domain superfamily/Winged helix DNA-binding domain"/>
    <property type="match status" value="1"/>
</dbReference>
<name>A0A2A4B449_9SPHN</name>